<comment type="similarity">
    <text evidence="4">Belongs to the eIF-3 subunit H family.</text>
</comment>
<feature type="domain" description="MPN" evidence="5">
    <location>
        <begin position="1"/>
        <end position="116"/>
    </location>
</feature>
<evidence type="ECO:0000259" key="5">
    <source>
        <dbReference type="PROSITE" id="PS50249"/>
    </source>
</evidence>
<dbReference type="AlphaFoldDB" id="A0A7I8VB36"/>
<dbReference type="InterPro" id="IPR050242">
    <property type="entry name" value="JAMM_MPN+_peptidase_M67A"/>
</dbReference>
<evidence type="ECO:0000256" key="1">
    <source>
        <dbReference type="ARBA" id="ARBA00022490"/>
    </source>
</evidence>
<dbReference type="Pfam" id="PF19445">
    <property type="entry name" value="eIF3h_C"/>
    <property type="match status" value="1"/>
</dbReference>
<dbReference type="InterPro" id="IPR045810">
    <property type="entry name" value="eIF3h_C"/>
</dbReference>
<comment type="function">
    <text evidence="4">Component of the eukaryotic translation initiation factor 3 (eIF-3) complex, which is involved in protein synthesis of a specialized repertoire of mRNAs and, together with other initiation factors, stimulates binding of mRNA and methionyl-tRNAi to the 40S ribosome. The eIF-3 complex specifically targets and initiates translation of a subset of mRNAs involved in cell proliferation.</text>
</comment>
<comment type="subcellular location">
    <subcellularLocation>
        <location evidence="4">Cytoplasm</location>
    </subcellularLocation>
</comment>
<evidence type="ECO:0000256" key="4">
    <source>
        <dbReference type="HAMAP-Rule" id="MF_03007"/>
    </source>
</evidence>
<dbReference type="Proteomes" id="UP000549394">
    <property type="component" value="Unassembled WGS sequence"/>
</dbReference>
<proteinExistence type="inferred from homology"/>
<accession>A0A7I8VB36</accession>
<dbReference type="GO" id="GO:0016282">
    <property type="term" value="C:eukaryotic 43S preinitiation complex"/>
    <property type="evidence" value="ECO:0007669"/>
    <property type="project" value="UniProtKB-UniRule"/>
</dbReference>
<dbReference type="EMBL" id="CAJFCJ010000002">
    <property type="protein sequence ID" value="CAD5112401.1"/>
    <property type="molecule type" value="Genomic_DNA"/>
</dbReference>
<evidence type="ECO:0000256" key="2">
    <source>
        <dbReference type="ARBA" id="ARBA00022540"/>
    </source>
</evidence>
<dbReference type="InterPro" id="IPR037518">
    <property type="entry name" value="MPN"/>
</dbReference>
<evidence type="ECO:0000313" key="6">
    <source>
        <dbReference type="EMBL" id="CAD5112401.1"/>
    </source>
</evidence>
<dbReference type="Gene3D" id="3.40.140.10">
    <property type="entry name" value="Cytidine Deaminase, domain 2"/>
    <property type="match status" value="1"/>
</dbReference>
<dbReference type="PROSITE" id="PS50249">
    <property type="entry name" value="MPN"/>
    <property type="match status" value="1"/>
</dbReference>
<evidence type="ECO:0000256" key="3">
    <source>
        <dbReference type="ARBA" id="ARBA00022917"/>
    </source>
</evidence>
<dbReference type="InterPro" id="IPR027524">
    <property type="entry name" value="eIF3h"/>
</dbReference>
<dbReference type="GO" id="GO:0003743">
    <property type="term" value="F:translation initiation factor activity"/>
    <property type="evidence" value="ECO:0007669"/>
    <property type="project" value="UniProtKB-UniRule"/>
</dbReference>
<name>A0A7I8VB36_9ANNE</name>
<comment type="subunit">
    <text evidence="4">Component of the eukaryotic translation initiation factor 3 (eIF-3) complex.</text>
</comment>
<organism evidence="6 7">
    <name type="scientific">Dimorphilus gyrociliatus</name>
    <dbReference type="NCBI Taxonomy" id="2664684"/>
    <lineage>
        <taxon>Eukaryota</taxon>
        <taxon>Metazoa</taxon>
        <taxon>Spiralia</taxon>
        <taxon>Lophotrochozoa</taxon>
        <taxon>Annelida</taxon>
        <taxon>Polychaeta</taxon>
        <taxon>Polychaeta incertae sedis</taxon>
        <taxon>Dinophilidae</taxon>
        <taxon>Dimorphilus</taxon>
    </lineage>
</organism>
<keyword evidence="2 4" id="KW-0396">Initiation factor</keyword>
<dbReference type="GO" id="GO:0033290">
    <property type="term" value="C:eukaryotic 48S preinitiation complex"/>
    <property type="evidence" value="ECO:0007669"/>
    <property type="project" value="UniProtKB-UniRule"/>
</dbReference>
<comment type="caution">
    <text evidence="6">The sequence shown here is derived from an EMBL/GenBank/DDBJ whole genome shotgun (WGS) entry which is preliminary data.</text>
</comment>
<keyword evidence="3 4" id="KW-0648">Protein biosynthesis</keyword>
<dbReference type="GO" id="GO:0001732">
    <property type="term" value="P:formation of cytoplasmic translation initiation complex"/>
    <property type="evidence" value="ECO:0007669"/>
    <property type="project" value="UniProtKB-UniRule"/>
</dbReference>
<keyword evidence="1 4" id="KW-0963">Cytoplasm</keyword>
<reference evidence="6 7" key="1">
    <citation type="submission" date="2020-08" db="EMBL/GenBank/DDBJ databases">
        <authorList>
            <person name="Hejnol A."/>
        </authorList>
    </citation>
    <scope>NUCLEOTIDE SEQUENCE [LARGE SCALE GENOMIC DNA]</scope>
</reference>
<dbReference type="OrthoDB" id="10265695at2759"/>
<dbReference type="InterPro" id="IPR000555">
    <property type="entry name" value="JAMM/MPN+_dom"/>
</dbReference>
<dbReference type="HAMAP" id="MF_03007">
    <property type="entry name" value="eIF3h"/>
    <property type="match status" value="1"/>
</dbReference>
<dbReference type="GO" id="GO:0005852">
    <property type="term" value="C:eukaryotic translation initiation factor 3 complex"/>
    <property type="evidence" value="ECO:0007669"/>
    <property type="project" value="UniProtKB-UniRule"/>
</dbReference>
<sequence length="303" mass="34239">MSASDPVQGVLLGLIEGTKLEVTNCFPIPKTTEEDDFDEMYYQIEVIRKLRHVNVDHLSVGWYQSNCYGSFINKGVLESQFNYQNSIEESIVLIYDPIKSSKGKLSLKALRLTPVMMQFFNEGKYTPEDLKKTGTSFDNMFEEVDIVIKTSNLTSALCCELGEIMPSGNQYGFLDLGMGNLLEKKLKLLMDCVDELSQDSSRFFSYQRQCQKQQQQKQQALQKRFAENKARSERGEAPLPDDDIHKQFKPIAVPPRLDSLLVSSQIASFAEQIDEFANQSFGKLFMGESLLPKEESGSSGAKD</sequence>
<protein>
    <recommendedName>
        <fullName evidence="4">Eukaryotic translation initiation factor 3 subunit H</fullName>
        <shortName evidence="4">eIF3h</shortName>
    </recommendedName>
</protein>
<dbReference type="GO" id="GO:0008237">
    <property type="term" value="F:metallopeptidase activity"/>
    <property type="evidence" value="ECO:0007669"/>
    <property type="project" value="InterPro"/>
</dbReference>
<dbReference type="Pfam" id="PF01398">
    <property type="entry name" value="JAB"/>
    <property type="match status" value="1"/>
</dbReference>
<dbReference type="SMART" id="SM00232">
    <property type="entry name" value="JAB_MPN"/>
    <property type="match status" value="1"/>
</dbReference>
<dbReference type="CDD" id="cd08065">
    <property type="entry name" value="MPN_eIF3h"/>
    <property type="match status" value="1"/>
</dbReference>
<keyword evidence="7" id="KW-1185">Reference proteome</keyword>
<gene>
    <name evidence="6" type="ORF">DGYR_LOCUS1555</name>
</gene>
<evidence type="ECO:0000313" key="7">
    <source>
        <dbReference type="Proteomes" id="UP000549394"/>
    </source>
</evidence>
<dbReference type="PANTHER" id="PTHR10410">
    <property type="entry name" value="EUKARYOTIC TRANSLATION INITIATION FACTOR 3 -RELATED"/>
    <property type="match status" value="1"/>
</dbReference>